<accession>A0A8J6P0P9</accession>
<dbReference type="Pfam" id="PF02085">
    <property type="entry name" value="Cytochrom_CIII"/>
    <property type="match status" value="1"/>
</dbReference>
<evidence type="ECO:0000256" key="4">
    <source>
        <dbReference type="ARBA" id="ARBA00022982"/>
    </source>
</evidence>
<dbReference type="Gene3D" id="3.90.10.10">
    <property type="entry name" value="Cytochrome C3"/>
    <property type="match status" value="1"/>
</dbReference>
<dbReference type="PRINTS" id="PR00609">
    <property type="entry name" value="CYTOCHROMEC3"/>
</dbReference>
<dbReference type="EMBL" id="JACNIG010000119">
    <property type="protein sequence ID" value="MBC8431172.1"/>
    <property type="molecule type" value="Genomic_DNA"/>
</dbReference>
<feature type="binding site" description="axial binding residue" evidence="6">
    <location>
        <position position="71"/>
    </location>
    <ligand>
        <name>heme c</name>
        <dbReference type="ChEBI" id="CHEBI:61717"/>
        <label>1</label>
    </ligand>
    <ligandPart>
        <name>Fe</name>
        <dbReference type="ChEBI" id="CHEBI:18248"/>
    </ligandPart>
</feature>
<feature type="domain" description="Class III cytochrome C" evidence="7">
    <location>
        <begin position="50"/>
        <end position="136"/>
    </location>
</feature>
<feature type="binding site" description="axial binding residue" evidence="6">
    <location>
        <position position="116"/>
    </location>
    <ligand>
        <name>heme c</name>
        <dbReference type="ChEBI" id="CHEBI:61717"/>
        <label>1</label>
    </ligand>
    <ligandPart>
        <name>Fe</name>
        <dbReference type="ChEBI" id="CHEBI:18248"/>
    </ligandPart>
</feature>
<keyword evidence="5 6" id="KW-0408">Iron</keyword>
<evidence type="ECO:0000256" key="1">
    <source>
        <dbReference type="ARBA" id="ARBA00022448"/>
    </source>
</evidence>
<feature type="binding site" description="axial binding residue" evidence="6">
    <location>
        <position position="59"/>
    </location>
    <ligand>
        <name>heme c</name>
        <dbReference type="ChEBI" id="CHEBI:61717"/>
        <label>1</label>
    </ligand>
    <ligandPart>
        <name>Fe</name>
        <dbReference type="ChEBI" id="CHEBI:18248"/>
    </ligandPart>
</feature>
<evidence type="ECO:0000256" key="3">
    <source>
        <dbReference type="ARBA" id="ARBA00022723"/>
    </source>
</evidence>
<feature type="binding site" description="axial binding residue" evidence="6">
    <location>
        <position position="72"/>
    </location>
    <ligand>
        <name>heme c</name>
        <dbReference type="ChEBI" id="CHEBI:61717"/>
        <label>1</label>
    </ligand>
    <ligandPart>
        <name>Fe</name>
        <dbReference type="ChEBI" id="CHEBI:18248"/>
    </ligandPart>
</feature>
<sequence>MSLSGVRLVKSLNLIVVLVLVSVLCTAPAWSQEEGQAGIMDLKSRGFSQHYQPSVKFDHYLHETILRCRVCHHDFNVFSDRNFGKGSKCASCHKEKLKKDIPVPLLMAYHKKCRGCHENYLKWGRRSGPVMCGICHK</sequence>
<evidence type="ECO:0000313" key="8">
    <source>
        <dbReference type="EMBL" id="MBC8431172.1"/>
    </source>
</evidence>
<feature type="binding site" description="covalent" evidence="6">
    <location>
        <position position="136"/>
    </location>
    <ligand>
        <name>heme c</name>
        <dbReference type="ChEBI" id="CHEBI:61717"/>
        <label>4</label>
    </ligand>
</feature>
<feature type="binding site" description="axial binding residue" evidence="6">
    <location>
        <position position="68"/>
    </location>
    <ligand>
        <name>heme c</name>
        <dbReference type="ChEBI" id="CHEBI:61717"/>
        <label>1</label>
    </ligand>
    <ligandPart>
        <name>Fe</name>
        <dbReference type="ChEBI" id="CHEBI:18248"/>
    </ligandPart>
</feature>
<feature type="binding site" description="axial binding residue" evidence="6">
    <location>
        <position position="113"/>
    </location>
    <ligand>
        <name>heme c</name>
        <dbReference type="ChEBI" id="CHEBI:61717"/>
        <label>1</label>
    </ligand>
    <ligandPart>
        <name>Fe</name>
        <dbReference type="ChEBI" id="CHEBI:18248"/>
    </ligandPart>
</feature>
<dbReference type="GO" id="GO:0009055">
    <property type="term" value="F:electron transfer activity"/>
    <property type="evidence" value="ECO:0007669"/>
    <property type="project" value="InterPro"/>
</dbReference>
<feature type="binding site" description="axial binding residue" evidence="6">
    <location>
        <position position="135"/>
    </location>
    <ligand>
        <name>heme c</name>
        <dbReference type="ChEBI" id="CHEBI:61717"/>
        <label>1</label>
    </ligand>
    <ligandPart>
        <name>Fe</name>
        <dbReference type="ChEBI" id="CHEBI:18248"/>
    </ligandPart>
</feature>
<evidence type="ECO:0000259" key="7">
    <source>
        <dbReference type="Pfam" id="PF02085"/>
    </source>
</evidence>
<dbReference type="InterPro" id="IPR020942">
    <property type="entry name" value="Cyt_c_III_dom"/>
</dbReference>
<gene>
    <name evidence="8" type="ORF">H8D96_04560</name>
</gene>
<keyword evidence="3 6" id="KW-0479">Metal-binding</keyword>
<dbReference type="Proteomes" id="UP000605201">
    <property type="component" value="Unassembled WGS sequence"/>
</dbReference>
<comment type="cofactor">
    <cofactor evidence="6">
        <name>heme c</name>
        <dbReference type="ChEBI" id="CHEBI:61717"/>
    </cofactor>
    <text evidence="6">Binds 4 heme c groups covalently per monomer.</text>
</comment>
<evidence type="ECO:0000256" key="6">
    <source>
        <dbReference type="PIRSR" id="PIRSR602322-1"/>
    </source>
</evidence>
<organism evidence="8 9">
    <name type="scientific">Candidatus Desulfatibia vada</name>
    <dbReference type="NCBI Taxonomy" id="2841696"/>
    <lineage>
        <taxon>Bacteria</taxon>
        <taxon>Pseudomonadati</taxon>
        <taxon>Thermodesulfobacteriota</taxon>
        <taxon>Desulfobacteria</taxon>
        <taxon>Desulfobacterales</taxon>
        <taxon>Desulfobacterales incertae sedis</taxon>
        <taxon>Candidatus Desulfatibia</taxon>
    </lineage>
</organism>
<name>A0A8J6P0P9_9BACT</name>
<evidence type="ECO:0000256" key="2">
    <source>
        <dbReference type="ARBA" id="ARBA00022617"/>
    </source>
</evidence>
<feature type="binding site" description="covalent" evidence="6">
    <location>
        <position position="117"/>
    </location>
    <ligand>
        <name>heme c</name>
        <dbReference type="ChEBI" id="CHEBI:61717"/>
        <label>3</label>
    </ligand>
</feature>
<feature type="binding site" description="axial binding residue" evidence="6">
    <location>
        <position position="132"/>
    </location>
    <ligand>
        <name>heme c</name>
        <dbReference type="ChEBI" id="CHEBI:61717"/>
        <label>1</label>
    </ligand>
    <ligandPart>
        <name>Fe</name>
        <dbReference type="ChEBI" id="CHEBI:18248"/>
    </ligandPart>
</feature>
<dbReference type="AlphaFoldDB" id="A0A8J6P0P9"/>
<dbReference type="CDD" id="cd08168">
    <property type="entry name" value="Cytochrom_C3"/>
    <property type="match status" value="1"/>
</dbReference>
<keyword evidence="2 6" id="KW-0349">Heme</keyword>
<reference evidence="8 9" key="1">
    <citation type="submission" date="2020-08" db="EMBL/GenBank/DDBJ databases">
        <title>Bridging the membrane lipid divide: bacteria of the FCB group superphylum have the potential to synthesize archaeal ether lipids.</title>
        <authorList>
            <person name="Villanueva L."/>
            <person name="Von Meijenfeldt F.A.B."/>
            <person name="Westbye A.B."/>
            <person name="Yadav S."/>
            <person name="Hopmans E.C."/>
            <person name="Dutilh B.E."/>
            <person name="Sinninghe Damste J.S."/>
        </authorList>
    </citation>
    <scope>NUCLEOTIDE SEQUENCE [LARGE SCALE GENOMIC DNA]</scope>
    <source>
        <strain evidence="8">NIOZ-UU17</strain>
    </source>
</reference>
<dbReference type="GO" id="GO:0046872">
    <property type="term" value="F:metal ion binding"/>
    <property type="evidence" value="ECO:0007669"/>
    <property type="project" value="UniProtKB-KW"/>
</dbReference>
<comment type="caution">
    <text evidence="8">The sequence shown here is derived from an EMBL/GenBank/DDBJ whole genome shotgun (WGS) entry which is preliminary data.</text>
</comment>
<evidence type="ECO:0000256" key="5">
    <source>
        <dbReference type="ARBA" id="ARBA00023004"/>
    </source>
</evidence>
<keyword evidence="1" id="KW-0813">Transport</keyword>
<proteinExistence type="predicted"/>
<feature type="binding site" description="axial binding residue" evidence="6">
    <location>
        <position position="62"/>
    </location>
    <ligand>
        <name>heme c</name>
        <dbReference type="ChEBI" id="CHEBI:61717"/>
        <label>1</label>
    </ligand>
    <ligandPart>
        <name>Fe</name>
        <dbReference type="ChEBI" id="CHEBI:18248"/>
    </ligandPart>
</feature>
<feature type="binding site" description="axial binding residue" evidence="6">
    <location>
        <position position="73"/>
    </location>
    <ligand>
        <name>heme c</name>
        <dbReference type="ChEBI" id="CHEBI:61717"/>
        <label>1</label>
    </ligand>
    <ligandPart>
        <name>Fe</name>
        <dbReference type="ChEBI" id="CHEBI:18248"/>
    </ligandPart>
</feature>
<protein>
    <submittedName>
        <fullName evidence="8">Cytochrome c3 family protein</fullName>
    </submittedName>
</protein>
<dbReference type="SUPFAM" id="SSF48695">
    <property type="entry name" value="Multiheme cytochromes"/>
    <property type="match status" value="1"/>
</dbReference>
<dbReference type="GO" id="GO:0020037">
    <property type="term" value="F:heme binding"/>
    <property type="evidence" value="ECO:0007669"/>
    <property type="project" value="InterPro"/>
</dbReference>
<dbReference type="InterPro" id="IPR036280">
    <property type="entry name" value="Multihaem_cyt_sf"/>
</dbReference>
<dbReference type="InterPro" id="IPR002322">
    <property type="entry name" value="Cyt_c_III"/>
</dbReference>
<keyword evidence="4" id="KW-0249">Electron transport</keyword>
<evidence type="ECO:0000313" key="9">
    <source>
        <dbReference type="Proteomes" id="UP000605201"/>
    </source>
</evidence>